<dbReference type="AlphaFoldDB" id="X8IZ01"/>
<comment type="caution">
    <text evidence="2">The sequence shown here is derived from an EMBL/GenBank/DDBJ whole genome shotgun (WGS) entry which is preliminary data.</text>
</comment>
<accession>X8IZ01</accession>
<reference evidence="3" key="1">
    <citation type="journal article" date="2014" name="Genome Announc.">
        <title>Draft genome sequence of the plant-pathogenic soil fungus Rhizoctonia solani anastomosis group 3 strain Rhs1AP.</title>
        <authorList>
            <person name="Cubeta M.A."/>
            <person name="Thomas E."/>
            <person name="Dean R.A."/>
            <person name="Jabaji S."/>
            <person name="Neate S.M."/>
            <person name="Tavantzis S."/>
            <person name="Toda T."/>
            <person name="Vilgalys R."/>
            <person name="Bharathan N."/>
            <person name="Fedorova-Abrams N."/>
            <person name="Pakala S.B."/>
            <person name="Pakala S.M."/>
            <person name="Zafar N."/>
            <person name="Joardar V."/>
            <person name="Losada L."/>
            <person name="Nierman W.C."/>
        </authorList>
    </citation>
    <scope>NUCLEOTIDE SEQUENCE [LARGE SCALE GENOMIC DNA]</scope>
    <source>
        <strain evidence="3">AG-3</strain>
    </source>
</reference>
<evidence type="ECO:0000313" key="3">
    <source>
        <dbReference type="Proteomes" id="UP000030108"/>
    </source>
</evidence>
<organism evidence="2 3">
    <name type="scientific">Rhizoctonia solani AG-3 Rhs1AP</name>
    <dbReference type="NCBI Taxonomy" id="1086054"/>
    <lineage>
        <taxon>Eukaryota</taxon>
        <taxon>Fungi</taxon>
        <taxon>Dikarya</taxon>
        <taxon>Basidiomycota</taxon>
        <taxon>Agaricomycotina</taxon>
        <taxon>Agaricomycetes</taxon>
        <taxon>Cantharellales</taxon>
        <taxon>Ceratobasidiaceae</taxon>
        <taxon>Rhizoctonia</taxon>
    </lineage>
</organism>
<feature type="region of interest" description="Disordered" evidence="1">
    <location>
        <begin position="1"/>
        <end position="60"/>
    </location>
</feature>
<evidence type="ECO:0000256" key="1">
    <source>
        <dbReference type="SAM" id="MobiDB-lite"/>
    </source>
</evidence>
<feature type="compositionally biased region" description="Polar residues" evidence="1">
    <location>
        <begin position="30"/>
        <end position="39"/>
    </location>
</feature>
<sequence>MQPHTGSDSNSGPWAAMAELPPIATLPEPLSSSEASGSDVSYEASGSDDEAGENASEEPDRILWKCSDGVRRLWWIVRLRETYEPRNPVRVHVLHRYDEGRGLTVMWRVSLEIARYLEERRAALMLATQ</sequence>
<evidence type="ECO:0000313" key="2">
    <source>
        <dbReference type="EMBL" id="EUC54444.1"/>
    </source>
</evidence>
<feature type="non-terminal residue" evidence="2">
    <location>
        <position position="129"/>
    </location>
</feature>
<proteinExistence type="predicted"/>
<gene>
    <name evidence="2" type="ORF">RSOL_048570</name>
</gene>
<dbReference type="Proteomes" id="UP000030108">
    <property type="component" value="Unassembled WGS sequence"/>
</dbReference>
<feature type="compositionally biased region" description="Polar residues" evidence="1">
    <location>
        <begin position="1"/>
        <end position="12"/>
    </location>
</feature>
<protein>
    <submittedName>
        <fullName evidence="2">Uncharacterized protein</fullName>
    </submittedName>
</protein>
<name>X8IZ01_9AGAM</name>
<dbReference type="EMBL" id="JATN01000322">
    <property type="protein sequence ID" value="EUC54444.1"/>
    <property type="molecule type" value="Genomic_DNA"/>
</dbReference>
<feature type="compositionally biased region" description="Acidic residues" evidence="1">
    <location>
        <begin position="46"/>
        <end position="57"/>
    </location>
</feature>